<gene>
    <name evidence="1" type="ORF">AC529_16615</name>
</gene>
<dbReference type="Proteomes" id="UP000074382">
    <property type="component" value="Unassembled WGS sequence"/>
</dbReference>
<name>A0A147KEA2_THECS</name>
<organism evidence="1 2">
    <name type="scientific">Thermobifida cellulosilytica TB100</name>
    <dbReference type="NCBI Taxonomy" id="665004"/>
    <lineage>
        <taxon>Bacteria</taxon>
        <taxon>Bacillati</taxon>
        <taxon>Actinomycetota</taxon>
        <taxon>Actinomycetes</taxon>
        <taxon>Streptosporangiales</taxon>
        <taxon>Nocardiopsidaceae</taxon>
        <taxon>Thermobifida</taxon>
    </lineage>
</organism>
<dbReference type="RefSeq" id="WP_068758191.1">
    <property type="nucleotide sequence ID" value="NZ_KQ950185.1"/>
</dbReference>
<comment type="caution">
    <text evidence="1">The sequence shown here is derived from an EMBL/GenBank/DDBJ whole genome shotgun (WGS) entry which is preliminary data.</text>
</comment>
<accession>A0A147KEA2</accession>
<dbReference type="OrthoDB" id="3629087at2"/>
<dbReference type="AlphaFoldDB" id="A0A147KEA2"/>
<protein>
    <submittedName>
        <fullName evidence="1">Uncharacterized protein</fullName>
    </submittedName>
</protein>
<sequence>MPVPSAVRARLRGFLPVDAEIRYVFPATWNDSASCYVVVTNTSVVVVANRRFRKKHPHQVWRVFPREVRIGPVDTHLSPTFELGGREFLVDEEYVPVINAADAELAPGALPPDPMWGE</sequence>
<keyword evidence="2" id="KW-1185">Reference proteome</keyword>
<dbReference type="PATRIC" id="fig|665004.4.peg.3540"/>
<proteinExistence type="predicted"/>
<evidence type="ECO:0000313" key="1">
    <source>
        <dbReference type="EMBL" id="KUP95624.1"/>
    </source>
</evidence>
<reference evidence="2" key="1">
    <citation type="journal article" date="2017" name="Acta Aliment.">
        <title>Plant polysaccharide degrading enzyme system of Thermpbifida cellulosilytica TB100 revealed by de novo genome project data.</title>
        <authorList>
            <person name="Toth A."/>
            <person name="Baka E."/>
            <person name="Luzics S."/>
            <person name="Bata-Vidacs I."/>
            <person name="Nagy I."/>
            <person name="Balint B."/>
            <person name="Herceg R."/>
            <person name="Olasz F."/>
            <person name="Wilk T."/>
            <person name="Nagy T."/>
            <person name="Kriszt B."/>
            <person name="Nagy I."/>
            <person name="Kukolya J."/>
        </authorList>
    </citation>
    <scope>NUCLEOTIDE SEQUENCE [LARGE SCALE GENOMIC DNA]</scope>
    <source>
        <strain evidence="2">TB100</strain>
    </source>
</reference>
<dbReference type="EMBL" id="LGEM01000117">
    <property type="protein sequence ID" value="KUP95624.1"/>
    <property type="molecule type" value="Genomic_DNA"/>
</dbReference>
<dbReference type="STRING" id="665004.AC529_16615"/>
<evidence type="ECO:0000313" key="2">
    <source>
        <dbReference type="Proteomes" id="UP000074382"/>
    </source>
</evidence>